<proteinExistence type="predicted"/>
<protein>
    <recommendedName>
        <fullName evidence="5">Secreted protein</fullName>
    </recommendedName>
</protein>
<evidence type="ECO:0000256" key="1">
    <source>
        <dbReference type="SAM" id="MobiDB-lite"/>
    </source>
</evidence>
<feature type="compositionally biased region" description="Low complexity" evidence="1">
    <location>
        <begin position="69"/>
        <end position="87"/>
    </location>
</feature>
<keyword evidence="2" id="KW-0732">Signal</keyword>
<gene>
    <name evidence="3" type="ORF">BO88DRAFT_15480</name>
</gene>
<organism evidence="3 4">
    <name type="scientific">Aspergillus vadensis (strain CBS 113365 / IMI 142717 / IBT 24658)</name>
    <dbReference type="NCBI Taxonomy" id="1448311"/>
    <lineage>
        <taxon>Eukaryota</taxon>
        <taxon>Fungi</taxon>
        <taxon>Dikarya</taxon>
        <taxon>Ascomycota</taxon>
        <taxon>Pezizomycotina</taxon>
        <taxon>Eurotiomycetes</taxon>
        <taxon>Eurotiomycetidae</taxon>
        <taxon>Eurotiales</taxon>
        <taxon>Aspergillaceae</taxon>
        <taxon>Aspergillus</taxon>
        <taxon>Aspergillus subgen. Circumdati</taxon>
    </lineage>
</organism>
<feature type="chain" id="PRO_5016309178" description="Secreted protein" evidence="2">
    <location>
        <begin position="25"/>
        <end position="126"/>
    </location>
</feature>
<dbReference type="AlphaFoldDB" id="A0A319BPQ3"/>
<evidence type="ECO:0000313" key="3">
    <source>
        <dbReference type="EMBL" id="PYH74527.1"/>
    </source>
</evidence>
<dbReference type="Proteomes" id="UP000248405">
    <property type="component" value="Unassembled WGS sequence"/>
</dbReference>
<dbReference type="RefSeq" id="XP_025568321.1">
    <property type="nucleotide sequence ID" value="XM_025701549.1"/>
</dbReference>
<name>A0A319BPQ3_ASPVC</name>
<dbReference type="GeneID" id="37206141"/>
<accession>A0A319BPQ3</accession>
<reference evidence="3" key="1">
    <citation type="submission" date="2016-12" db="EMBL/GenBank/DDBJ databases">
        <title>The genomes of Aspergillus section Nigri reveals drivers in fungal speciation.</title>
        <authorList>
            <consortium name="DOE Joint Genome Institute"/>
            <person name="Vesth T.C."/>
            <person name="Nybo J."/>
            <person name="Theobald S."/>
            <person name="Brandl J."/>
            <person name="Frisvad J.C."/>
            <person name="Nielsen K.F."/>
            <person name="Lyhne E.K."/>
            <person name="Kogle M.E."/>
            <person name="Kuo A."/>
            <person name="Riley R."/>
            <person name="Clum A."/>
            <person name="Nolan M."/>
            <person name="Lipzen A."/>
            <person name="Salamov A."/>
            <person name="Henrissat B."/>
            <person name="Wiebenga A."/>
            <person name="De Vries R.P."/>
            <person name="Grigoriev I.V."/>
            <person name="Mortensen U.H."/>
            <person name="Andersen M.R."/>
            <person name="Baker S.E."/>
        </authorList>
    </citation>
    <scope>NUCLEOTIDE SEQUENCE [LARGE SCALE GENOMIC DNA]</scope>
    <source>
        <strain evidence="3">CBS 113365</strain>
    </source>
</reference>
<feature type="region of interest" description="Disordered" evidence="1">
    <location>
        <begin position="46"/>
        <end position="87"/>
    </location>
</feature>
<keyword evidence="4" id="KW-1185">Reference proteome</keyword>
<feature type="compositionally biased region" description="Basic and acidic residues" evidence="1">
    <location>
        <begin position="46"/>
        <end position="66"/>
    </location>
</feature>
<evidence type="ECO:0008006" key="5">
    <source>
        <dbReference type="Google" id="ProtNLM"/>
    </source>
</evidence>
<dbReference type="EMBL" id="KZ821614">
    <property type="protein sequence ID" value="PYH74527.1"/>
    <property type="molecule type" value="Genomic_DNA"/>
</dbReference>
<sequence>MLVRSIAFIVFFFFLLPCSIPCSTEKNPFPEPTGRSRCAASWIDSEEKSKMDGIRGEGERERETKIKPTSPSLRTSSSHSCRRSSWTKFSSLPPFSFSSFCAFLHYLFLPSSFFVQNGLPCRADRN</sequence>
<feature type="signal peptide" evidence="2">
    <location>
        <begin position="1"/>
        <end position="24"/>
    </location>
</feature>
<evidence type="ECO:0000313" key="4">
    <source>
        <dbReference type="Proteomes" id="UP000248405"/>
    </source>
</evidence>
<evidence type="ECO:0000256" key="2">
    <source>
        <dbReference type="SAM" id="SignalP"/>
    </source>
</evidence>